<proteinExistence type="predicted"/>
<feature type="compositionally biased region" description="Basic residues" evidence="6">
    <location>
        <begin position="154"/>
        <end position="165"/>
    </location>
</feature>
<organism evidence="8 9">
    <name type="scientific">Urochloa decumbens</name>
    <dbReference type="NCBI Taxonomy" id="240449"/>
    <lineage>
        <taxon>Eukaryota</taxon>
        <taxon>Viridiplantae</taxon>
        <taxon>Streptophyta</taxon>
        <taxon>Embryophyta</taxon>
        <taxon>Tracheophyta</taxon>
        <taxon>Spermatophyta</taxon>
        <taxon>Magnoliopsida</taxon>
        <taxon>Liliopsida</taxon>
        <taxon>Poales</taxon>
        <taxon>Poaceae</taxon>
        <taxon>PACMAD clade</taxon>
        <taxon>Panicoideae</taxon>
        <taxon>Panicodae</taxon>
        <taxon>Paniceae</taxon>
        <taxon>Melinidinae</taxon>
        <taxon>Urochloa</taxon>
    </lineage>
</organism>
<name>A0ABC9E8L9_9POAL</name>
<evidence type="ECO:0000256" key="1">
    <source>
        <dbReference type="ARBA" id="ARBA00004123"/>
    </source>
</evidence>
<evidence type="ECO:0000313" key="8">
    <source>
        <dbReference type="EMBL" id="CAL5053039.1"/>
    </source>
</evidence>
<dbReference type="InterPro" id="IPR003657">
    <property type="entry name" value="WRKY_dom"/>
</dbReference>
<evidence type="ECO:0000256" key="5">
    <source>
        <dbReference type="ARBA" id="ARBA00023242"/>
    </source>
</evidence>
<reference evidence="9" key="1">
    <citation type="submission" date="2024-06" db="EMBL/GenBank/DDBJ databases">
        <authorList>
            <person name="Ryan C."/>
        </authorList>
    </citation>
    <scope>NUCLEOTIDE SEQUENCE [LARGE SCALE GENOMIC DNA]</scope>
</reference>
<keyword evidence="9" id="KW-1185">Reference proteome</keyword>
<evidence type="ECO:0000256" key="4">
    <source>
        <dbReference type="ARBA" id="ARBA00023163"/>
    </source>
</evidence>
<dbReference type="InterPro" id="IPR044810">
    <property type="entry name" value="WRKY_plant"/>
</dbReference>
<feature type="compositionally biased region" description="Low complexity" evidence="6">
    <location>
        <begin position="40"/>
        <end position="59"/>
    </location>
</feature>
<gene>
    <name evidence="8" type="ORF">URODEC1_LOCUS93023</name>
</gene>
<dbReference type="SMART" id="SM00774">
    <property type="entry name" value="WRKY"/>
    <property type="match status" value="1"/>
</dbReference>
<dbReference type="PANTHER" id="PTHR32096:SF128">
    <property type="entry name" value="WRKY DOMAIN-CONTAINING PROTEIN"/>
    <property type="match status" value="1"/>
</dbReference>
<sequence>MEDDMGGFGYPQNATNWDLDAVVRFSCGVSLPPPSTNHDPFAQFPRLQPQAPQQQEMPAPDAVEWQLAPDLPLATDLTAVGSGGSLDEGIFVWPDQPQPEDLPGSTELDLDLPLQPSSATKQTLAPVLQPPAEEPPLADKTEDSNSSGGDGSSRSKRQYSKKKDRTVKQVLDLDSAPPQDEWAWRKYGQKVIKGSQYLRSYYKCSSDKKCKARKYVDRSTVDSRYFIVSYDGEHAHAMPPFRKITTVPQAPAPQPSSAAPSPIPAAEETWQDHAPPAIASAPLSSPTTPLHSLFAELDLDVEDYRDTMDVTMLLREEDMTTEDAAASMLFVEQDGLQELKDGAPGNGGGDNNNIPMPYEHAAGGRDGSTRTGPFQTPAENVFNETFCFEPWESLLDWP</sequence>
<feature type="region of interest" description="Disordered" evidence="6">
    <location>
        <begin position="34"/>
        <end position="59"/>
    </location>
</feature>
<feature type="region of interest" description="Disordered" evidence="6">
    <location>
        <begin position="338"/>
        <end position="370"/>
    </location>
</feature>
<keyword evidence="5" id="KW-0539">Nucleus</keyword>
<evidence type="ECO:0000259" key="7">
    <source>
        <dbReference type="PROSITE" id="PS50811"/>
    </source>
</evidence>
<reference evidence="8 9" key="2">
    <citation type="submission" date="2024-10" db="EMBL/GenBank/DDBJ databases">
        <authorList>
            <person name="Ryan C."/>
        </authorList>
    </citation>
    <scope>NUCLEOTIDE SEQUENCE [LARGE SCALE GENOMIC DNA]</scope>
</reference>
<dbReference type="SUPFAM" id="SSF118290">
    <property type="entry name" value="WRKY DNA-binding domain"/>
    <property type="match status" value="1"/>
</dbReference>
<evidence type="ECO:0000256" key="2">
    <source>
        <dbReference type="ARBA" id="ARBA00023015"/>
    </source>
</evidence>
<evidence type="ECO:0000256" key="3">
    <source>
        <dbReference type="ARBA" id="ARBA00023125"/>
    </source>
</evidence>
<dbReference type="Pfam" id="PF03106">
    <property type="entry name" value="WRKY"/>
    <property type="match status" value="1"/>
</dbReference>
<dbReference type="PROSITE" id="PS50811">
    <property type="entry name" value="WRKY"/>
    <property type="match status" value="1"/>
</dbReference>
<feature type="domain" description="WRKY" evidence="7">
    <location>
        <begin position="173"/>
        <end position="239"/>
    </location>
</feature>
<keyword evidence="4" id="KW-0804">Transcription</keyword>
<dbReference type="AlphaFoldDB" id="A0ABC9E8L9"/>
<evidence type="ECO:0000313" key="9">
    <source>
        <dbReference type="Proteomes" id="UP001497457"/>
    </source>
</evidence>
<comment type="subcellular location">
    <subcellularLocation>
        <location evidence="1">Nucleus</location>
    </subcellularLocation>
</comment>
<dbReference type="PANTHER" id="PTHR32096">
    <property type="entry name" value="WRKY TRANSCRIPTION FACTOR 30-RELATED-RELATED"/>
    <property type="match status" value="1"/>
</dbReference>
<feature type="region of interest" description="Disordered" evidence="6">
    <location>
        <begin position="129"/>
        <end position="169"/>
    </location>
</feature>
<dbReference type="GO" id="GO:0005634">
    <property type="term" value="C:nucleus"/>
    <property type="evidence" value="ECO:0007669"/>
    <property type="project" value="UniProtKB-SubCell"/>
</dbReference>
<protein>
    <recommendedName>
        <fullName evidence="7">WRKY domain-containing protein</fullName>
    </recommendedName>
</protein>
<dbReference type="Gene3D" id="2.20.25.80">
    <property type="entry name" value="WRKY domain"/>
    <property type="match status" value="1"/>
</dbReference>
<evidence type="ECO:0000256" key="6">
    <source>
        <dbReference type="SAM" id="MobiDB-lite"/>
    </source>
</evidence>
<dbReference type="GO" id="GO:0003677">
    <property type="term" value="F:DNA binding"/>
    <property type="evidence" value="ECO:0007669"/>
    <property type="project" value="UniProtKB-KW"/>
</dbReference>
<accession>A0ABC9E8L9</accession>
<dbReference type="InterPro" id="IPR036576">
    <property type="entry name" value="WRKY_dom_sf"/>
</dbReference>
<keyword evidence="3" id="KW-0238">DNA-binding</keyword>
<feature type="region of interest" description="Disordered" evidence="6">
    <location>
        <begin position="88"/>
        <end position="113"/>
    </location>
</feature>
<keyword evidence="2" id="KW-0805">Transcription regulation</keyword>
<dbReference type="Proteomes" id="UP001497457">
    <property type="component" value="Chromosome 36b"/>
</dbReference>
<dbReference type="EMBL" id="OZ075146">
    <property type="protein sequence ID" value="CAL5053039.1"/>
    <property type="molecule type" value="Genomic_DNA"/>
</dbReference>